<dbReference type="EMBL" id="JAUCMV010000003">
    <property type="protein sequence ID" value="KAK0410909.1"/>
    <property type="molecule type" value="Genomic_DNA"/>
</dbReference>
<keyword evidence="2" id="KW-1185">Reference proteome</keyword>
<dbReference type="AlphaFoldDB" id="A0AA39HT25"/>
<accession>A0AA39HT25</accession>
<evidence type="ECO:0000313" key="2">
    <source>
        <dbReference type="Proteomes" id="UP001175271"/>
    </source>
</evidence>
<proteinExistence type="predicted"/>
<sequence>MQVMGTIDYSAVVVVSCNSGFFHPLDGFRQIRHPLRSVFGPFRVSHHRDLGDLSSQRAIQAVNKHSPPFAKRSLRNL</sequence>
<evidence type="ECO:0000313" key="1">
    <source>
        <dbReference type="EMBL" id="KAK0410909.1"/>
    </source>
</evidence>
<name>A0AA39HT25_9BILA</name>
<dbReference type="Proteomes" id="UP001175271">
    <property type="component" value="Unassembled WGS sequence"/>
</dbReference>
<gene>
    <name evidence="1" type="ORF">QR680_005389</name>
</gene>
<protein>
    <submittedName>
        <fullName evidence="1">Uncharacterized protein</fullName>
    </submittedName>
</protein>
<reference evidence="1" key="1">
    <citation type="submission" date="2023-06" db="EMBL/GenBank/DDBJ databases">
        <title>Genomic analysis of the entomopathogenic nematode Steinernema hermaphroditum.</title>
        <authorList>
            <person name="Schwarz E.M."/>
            <person name="Heppert J.K."/>
            <person name="Baniya A."/>
            <person name="Schwartz H.T."/>
            <person name="Tan C.-H."/>
            <person name="Antoshechkin I."/>
            <person name="Sternberg P.W."/>
            <person name="Goodrich-Blair H."/>
            <person name="Dillman A.R."/>
        </authorList>
    </citation>
    <scope>NUCLEOTIDE SEQUENCE</scope>
    <source>
        <strain evidence="1">PS9179</strain>
        <tissue evidence="1">Whole animal</tissue>
    </source>
</reference>
<comment type="caution">
    <text evidence="1">The sequence shown here is derived from an EMBL/GenBank/DDBJ whole genome shotgun (WGS) entry which is preliminary data.</text>
</comment>
<organism evidence="1 2">
    <name type="scientific">Steinernema hermaphroditum</name>
    <dbReference type="NCBI Taxonomy" id="289476"/>
    <lineage>
        <taxon>Eukaryota</taxon>
        <taxon>Metazoa</taxon>
        <taxon>Ecdysozoa</taxon>
        <taxon>Nematoda</taxon>
        <taxon>Chromadorea</taxon>
        <taxon>Rhabditida</taxon>
        <taxon>Tylenchina</taxon>
        <taxon>Panagrolaimomorpha</taxon>
        <taxon>Strongyloidoidea</taxon>
        <taxon>Steinernematidae</taxon>
        <taxon>Steinernema</taxon>
    </lineage>
</organism>